<name>A0AAD9SEE0_PHOAM</name>
<sequence length="178" mass="19011">MAGLALLSVAPLLSATGSIMFTISEDTFIRPLVRTSPSAPEMEARRHANRILPGLMDFTRNGLAIIFTTYPISIATAAANLARHDGAVALSAQAARNPRIAAGFYLAGLVFSVLHMPFGPGAMKLLEAVRADKGTDEDAKADNTASMASWLRINTIRACVADFPSWACYFVAFMFANS</sequence>
<gene>
    <name evidence="2" type="ORF">N8I77_005406</name>
</gene>
<proteinExistence type="predicted"/>
<evidence type="ECO:0008006" key="4">
    <source>
        <dbReference type="Google" id="ProtNLM"/>
    </source>
</evidence>
<keyword evidence="3" id="KW-1185">Reference proteome</keyword>
<accession>A0AAD9SEE0</accession>
<dbReference type="EMBL" id="JAUJFL010000003">
    <property type="protein sequence ID" value="KAK2606672.1"/>
    <property type="molecule type" value="Genomic_DNA"/>
</dbReference>
<comment type="caution">
    <text evidence="2">The sequence shown here is derived from an EMBL/GenBank/DDBJ whole genome shotgun (WGS) entry which is preliminary data.</text>
</comment>
<keyword evidence="1" id="KW-0732">Signal</keyword>
<evidence type="ECO:0000256" key="1">
    <source>
        <dbReference type="SAM" id="SignalP"/>
    </source>
</evidence>
<organism evidence="2 3">
    <name type="scientific">Phomopsis amygdali</name>
    <name type="common">Fusicoccum amygdali</name>
    <dbReference type="NCBI Taxonomy" id="1214568"/>
    <lineage>
        <taxon>Eukaryota</taxon>
        <taxon>Fungi</taxon>
        <taxon>Dikarya</taxon>
        <taxon>Ascomycota</taxon>
        <taxon>Pezizomycotina</taxon>
        <taxon>Sordariomycetes</taxon>
        <taxon>Sordariomycetidae</taxon>
        <taxon>Diaporthales</taxon>
        <taxon>Diaporthaceae</taxon>
        <taxon>Diaporthe</taxon>
    </lineage>
</organism>
<dbReference type="Proteomes" id="UP001265746">
    <property type="component" value="Unassembled WGS sequence"/>
</dbReference>
<reference evidence="2" key="1">
    <citation type="submission" date="2023-06" db="EMBL/GenBank/DDBJ databases">
        <authorList>
            <person name="Noh H."/>
        </authorList>
    </citation>
    <scope>NUCLEOTIDE SEQUENCE</scope>
    <source>
        <strain evidence="2">DUCC20226</strain>
    </source>
</reference>
<protein>
    <recommendedName>
        <fullName evidence="4">Integral membrane protein</fullName>
    </recommendedName>
</protein>
<dbReference type="AlphaFoldDB" id="A0AAD9SEE0"/>
<evidence type="ECO:0000313" key="2">
    <source>
        <dbReference type="EMBL" id="KAK2606672.1"/>
    </source>
</evidence>
<feature type="chain" id="PRO_5042025826" description="Integral membrane protein" evidence="1">
    <location>
        <begin position="16"/>
        <end position="178"/>
    </location>
</feature>
<feature type="signal peptide" evidence="1">
    <location>
        <begin position="1"/>
        <end position="15"/>
    </location>
</feature>
<evidence type="ECO:0000313" key="3">
    <source>
        <dbReference type="Proteomes" id="UP001265746"/>
    </source>
</evidence>